<dbReference type="RefSeq" id="WP_344651285.1">
    <property type="nucleotide sequence ID" value="NZ_BAAAGX010000018.1"/>
</dbReference>
<dbReference type="EMBL" id="BAAAGX010000018">
    <property type="protein sequence ID" value="GAA0258247.1"/>
    <property type="molecule type" value="Genomic_DNA"/>
</dbReference>
<feature type="transmembrane region" description="Helical" evidence="1">
    <location>
        <begin position="341"/>
        <end position="359"/>
    </location>
</feature>
<feature type="transmembrane region" description="Helical" evidence="1">
    <location>
        <begin position="152"/>
        <end position="171"/>
    </location>
</feature>
<feature type="transmembrane region" description="Helical" evidence="1">
    <location>
        <begin position="225"/>
        <end position="246"/>
    </location>
</feature>
<evidence type="ECO:0000313" key="2">
    <source>
        <dbReference type="EMBL" id="GAA0258247.1"/>
    </source>
</evidence>
<keyword evidence="3" id="KW-1185">Reference proteome</keyword>
<feature type="transmembrane region" description="Helical" evidence="1">
    <location>
        <begin position="267"/>
        <end position="291"/>
    </location>
</feature>
<keyword evidence="1" id="KW-0812">Transmembrane</keyword>
<keyword evidence="1" id="KW-1133">Transmembrane helix</keyword>
<organism evidence="2 3">
    <name type="scientific">Cryptosporangium japonicum</name>
    <dbReference type="NCBI Taxonomy" id="80872"/>
    <lineage>
        <taxon>Bacteria</taxon>
        <taxon>Bacillati</taxon>
        <taxon>Actinomycetota</taxon>
        <taxon>Actinomycetes</taxon>
        <taxon>Cryptosporangiales</taxon>
        <taxon>Cryptosporangiaceae</taxon>
        <taxon>Cryptosporangium</taxon>
    </lineage>
</organism>
<comment type="caution">
    <text evidence="2">The sequence shown here is derived from an EMBL/GenBank/DDBJ whole genome shotgun (WGS) entry which is preliminary data.</text>
</comment>
<evidence type="ECO:0000313" key="3">
    <source>
        <dbReference type="Proteomes" id="UP001500967"/>
    </source>
</evidence>
<keyword evidence="1" id="KW-0472">Membrane</keyword>
<feature type="transmembrane region" description="Helical" evidence="1">
    <location>
        <begin position="124"/>
        <end position="146"/>
    </location>
</feature>
<evidence type="ECO:0000256" key="1">
    <source>
        <dbReference type="SAM" id="Phobius"/>
    </source>
</evidence>
<evidence type="ECO:0008006" key="4">
    <source>
        <dbReference type="Google" id="ProtNLM"/>
    </source>
</evidence>
<proteinExistence type="predicted"/>
<feature type="transmembrane region" description="Helical" evidence="1">
    <location>
        <begin position="297"/>
        <end position="329"/>
    </location>
</feature>
<dbReference type="Proteomes" id="UP001500967">
    <property type="component" value="Unassembled WGS sequence"/>
</dbReference>
<gene>
    <name evidence="2" type="ORF">GCM10009539_49490</name>
</gene>
<name>A0ABN0UQG1_9ACTN</name>
<accession>A0ABN0UQG1</accession>
<reference evidence="2 3" key="1">
    <citation type="journal article" date="2019" name="Int. J. Syst. Evol. Microbiol.">
        <title>The Global Catalogue of Microorganisms (GCM) 10K type strain sequencing project: providing services to taxonomists for standard genome sequencing and annotation.</title>
        <authorList>
            <consortium name="The Broad Institute Genomics Platform"/>
            <consortium name="The Broad Institute Genome Sequencing Center for Infectious Disease"/>
            <person name="Wu L."/>
            <person name="Ma J."/>
        </authorList>
    </citation>
    <scope>NUCLEOTIDE SEQUENCE [LARGE SCALE GENOMIC DNA]</scope>
    <source>
        <strain evidence="2 3">JCM 10425</strain>
    </source>
</reference>
<protein>
    <recommendedName>
        <fullName evidence="4">Glycosyltransferase RgtA/B/C/D-like domain-containing protein</fullName>
    </recommendedName>
</protein>
<feature type="transmembrane region" description="Helical" evidence="1">
    <location>
        <begin position="88"/>
        <end position="112"/>
    </location>
</feature>
<feature type="transmembrane region" description="Helical" evidence="1">
    <location>
        <begin position="31"/>
        <end position="48"/>
    </location>
</feature>
<feature type="transmembrane region" description="Helical" evidence="1">
    <location>
        <begin position="178"/>
        <end position="205"/>
    </location>
</feature>
<sequence>MASALSLPEVRASAFPGWRSNRWPADPASRWLVRLSFAAPLFLLATWADTYGYRSGVHTRLERQAEAVVDGGAALGGLNHAYPPVPTFLAGVLPGGELALSGVAALFAGVLLHVLAERLVLRRVPLVVAVALLASLVAAPVAAYLASEALPSIAITALFALAIDGFTRFVIDKDTEGGFVAGLSVALAAGFSATALVFAVALAVAAPSIAGARYRSERGSATATLAVVLFPIGFVTAAWVFVQWRFTGAVPTPAFTFRGGVLEGFDAAARTVLGAVGHVPLYVLGAGLAAWRRPTSLVAYLAPVIALLFAAWLGAGYSPGLAYVLLAYTAVITVRRPENRVVTALLVAAATLQIALAWWSSPVRVPWW</sequence>